<dbReference type="RefSeq" id="WP_244524976.1">
    <property type="nucleotide sequence ID" value="NZ_FNTI01000001.1"/>
</dbReference>
<organism evidence="1 2">
    <name type="scientific">Bradyrhizobium lablabi</name>
    <dbReference type="NCBI Taxonomy" id="722472"/>
    <lineage>
        <taxon>Bacteria</taxon>
        <taxon>Pseudomonadati</taxon>
        <taxon>Pseudomonadota</taxon>
        <taxon>Alphaproteobacteria</taxon>
        <taxon>Hyphomicrobiales</taxon>
        <taxon>Nitrobacteraceae</taxon>
        <taxon>Bradyrhizobium</taxon>
    </lineage>
</organism>
<proteinExistence type="predicted"/>
<name>A0A1H4PV50_9BRAD</name>
<protein>
    <submittedName>
        <fullName evidence="1">Uncharacterized protein</fullName>
    </submittedName>
</protein>
<reference evidence="1 2" key="1">
    <citation type="submission" date="2016-10" db="EMBL/GenBank/DDBJ databases">
        <authorList>
            <person name="de Groot N.N."/>
        </authorList>
    </citation>
    <scope>NUCLEOTIDE SEQUENCE [LARGE SCALE GENOMIC DNA]</scope>
    <source>
        <strain evidence="1 2">GAS522</strain>
    </source>
</reference>
<dbReference type="Proteomes" id="UP000183208">
    <property type="component" value="Unassembled WGS sequence"/>
</dbReference>
<evidence type="ECO:0000313" key="2">
    <source>
        <dbReference type="Proteomes" id="UP000183208"/>
    </source>
</evidence>
<dbReference type="AlphaFoldDB" id="A0A1H4PV50"/>
<gene>
    <name evidence="1" type="ORF">SAMN05444171_0687</name>
</gene>
<evidence type="ECO:0000313" key="1">
    <source>
        <dbReference type="EMBL" id="SEC11303.1"/>
    </source>
</evidence>
<dbReference type="EMBL" id="FNTI01000001">
    <property type="protein sequence ID" value="SEC11303.1"/>
    <property type="molecule type" value="Genomic_DNA"/>
</dbReference>
<accession>A0A1H4PV50</accession>
<sequence length="108" mass="12130">MNELHSEPYAELHCWLSGQHPGLRTFKILQHKLALLAVDHPEQRAMCRLLNGIVNSYVEEFDEAPLPTATADRAYQRLLRSLAEIDCAAEPARQLGNLNRLAGLVLSQ</sequence>